<dbReference type="AlphaFoldDB" id="X6LCE6"/>
<accession>X6LCE6</accession>
<dbReference type="Gene3D" id="2.130.10.10">
    <property type="entry name" value="YVTN repeat-like/Quinoprotein amine dehydrogenase"/>
    <property type="match status" value="1"/>
</dbReference>
<feature type="non-terminal residue" evidence="1">
    <location>
        <position position="1"/>
    </location>
</feature>
<dbReference type="EMBL" id="ASPP01044561">
    <property type="protein sequence ID" value="ETN99223.1"/>
    <property type="molecule type" value="Genomic_DNA"/>
</dbReference>
<protein>
    <submittedName>
        <fullName evidence="1">Uncharacterized protein</fullName>
    </submittedName>
</protein>
<evidence type="ECO:0000313" key="1">
    <source>
        <dbReference type="EMBL" id="ETN99223.1"/>
    </source>
</evidence>
<dbReference type="InterPro" id="IPR015943">
    <property type="entry name" value="WD40/YVTN_repeat-like_dom_sf"/>
</dbReference>
<sequence length="133" mass="15976">NFLLTFVIFKKNLKRFFIVFASSNIISRKKKDNKLRYPNHYSLLNSNIKLKWVKEFDKFVINYVTFIDFTCNTFRSSSKLIKIFTKHTDCVQSINYLIFDDFQFICSKSKNKAVRAWNINNKKKIYSTDIQIM</sequence>
<gene>
    <name evidence="1" type="ORF">RFI_38258</name>
</gene>
<keyword evidence="2" id="KW-1185">Reference proteome</keyword>
<dbReference type="SUPFAM" id="SSF50978">
    <property type="entry name" value="WD40 repeat-like"/>
    <property type="match status" value="1"/>
</dbReference>
<organism evidence="1 2">
    <name type="scientific">Reticulomyxa filosa</name>
    <dbReference type="NCBI Taxonomy" id="46433"/>
    <lineage>
        <taxon>Eukaryota</taxon>
        <taxon>Sar</taxon>
        <taxon>Rhizaria</taxon>
        <taxon>Retaria</taxon>
        <taxon>Foraminifera</taxon>
        <taxon>Monothalamids</taxon>
        <taxon>Reticulomyxidae</taxon>
        <taxon>Reticulomyxa</taxon>
    </lineage>
</organism>
<evidence type="ECO:0000313" key="2">
    <source>
        <dbReference type="Proteomes" id="UP000023152"/>
    </source>
</evidence>
<reference evidence="1 2" key="1">
    <citation type="journal article" date="2013" name="Curr. Biol.">
        <title>The Genome of the Foraminiferan Reticulomyxa filosa.</title>
        <authorList>
            <person name="Glockner G."/>
            <person name="Hulsmann N."/>
            <person name="Schleicher M."/>
            <person name="Noegel A.A."/>
            <person name="Eichinger L."/>
            <person name="Gallinger C."/>
            <person name="Pawlowski J."/>
            <person name="Sierra R."/>
            <person name="Euteneuer U."/>
            <person name="Pillet L."/>
            <person name="Moustafa A."/>
            <person name="Platzer M."/>
            <person name="Groth M."/>
            <person name="Szafranski K."/>
            <person name="Schliwa M."/>
        </authorList>
    </citation>
    <scope>NUCLEOTIDE SEQUENCE [LARGE SCALE GENOMIC DNA]</scope>
</reference>
<comment type="caution">
    <text evidence="1">The sequence shown here is derived from an EMBL/GenBank/DDBJ whole genome shotgun (WGS) entry which is preliminary data.</text>
</comment>
<name>X6LCE6_RETFI</name>
<dbReference type="InterPro" id="IPR036322">
    <property type="entry name" value="WD40_repeat_dom_sf"/>
</dbReference>
<dbReference type="Proteomes" id="UP000023152">
    <property type="component" value="Unassembled WGS sequence"/>
</dbReference>
<proteinExistence type="predicted"/>